<dbReference type="GO" id="GO:0008081">
    <property type="term" value="F:phosphoric diester hydrolase activity"/>
    <property type="evidence" value="ECO:0007669"/>
    <property type="project" value="InterPro"/>
</dbReference>
<name>A0A4U6QGH9_9ACTN</name>
<dbReference type="EMBL" id="SZZH01000002">
    <property type="protein sequence ID" value="TKV59261.1"/>
    <property type="molecule type" value="Genomic_DNA"/>
</dbReference>
<evidence type="ECO:0000259" key="2">
    <source>
        <dbReference type="PROSITE" id="PS51704"/>
    </source>
</evidence>
<keyword evidence="4" id="KW-1185">Reference proteome</keyword>
<sequence length="362" mass="39653">MSGSPAWGVHQQGERHGTHRPCPDRSCRRRRRLRRRDLRPRDRTGHRRDPPRAAWSLRHAAARRRRRGPPVRRRRLLSRPPNGEGGRARPTRAGVPVLRSARRTCSGGNTVAHSSSRDVSWLVAGPVAHRGLHGPDVVENTAPAVAAARAAGYVAEIDVQLTADGVPVVVHDPELRRLAGVPLRVEDLSRKEISGLRLLGTDARIPTLDEALSAARGGPGLLIELKPARDWRRLVDTVAAAVAASDAAVRVAFMSFHPLVARRVRRLRPEPTGLIGGRLPAAEYSAVQRYVVGRLPLISAVRPDFLALDLETVQGPLMVTLHRKHPVPVLLWTVTSPLAAVDAADWADTVIFEGFQPFPVAR</sequence>
<proteinExistence type="predicted"/>
<dbReference type="PROSITE" id="PS51704">
    <property type="entry name" value="GP_PDE"/>
    <property type="match status" value="1"/>
</dbReference>
<gene>
    <name evidence="3" type="ORF">FDO65_11600</name>
</gene>
<evidence type="ECO:0000313" key="3">
    <source>
        <dbReference type="EMBL" id="TKV59261.1"/>
    </source>
</evidence>
<evidence type="ECO:0000256" key="1">
    <source>
        <dbReference type="SAM" id="MobiDB-lite"/>
    </source>
</evidence>
<dbReference type="Pfam" id="PF03009">
    <property type="entry name" value="GDPD"/>
    <property type="match status" value="1"/>
</dbReference>
<dbReference type="SUPFAM" id="SSF51695">
    <property type="entry name" value="PLC-like phosphodiesterases"/>
    <property type="match status" value="1"/>
</dbReference>
<dbReference type="PANTHER" id="PTHR46211">
    <property type="entry name" value="GLYCEROPHOSPHORYL DIESTER PHOSPHODIESTERASE"/>
    <property type="match status" value="1"/>
</dbReference>
<evidence type="ECO:0000313" key="4">
    <source>
        <dbReference type="Proteomes" id="UP000306985"/>
    </source>
</evidence>
<feature type="compositionally biased region" description="Basic and acidic residues" evidence="1">
    <location>
        <begin position="39"/>
        <end position="51"/>
    </location>
</feature>
<dbReference type="Gene3D" id="3.20.20.190">
    <property type="entry name" value="Phosphatidylinositol (PI) phosphodiesterase"/>
    <property type="match status" value="1"/>
</dbReference>
<comment type="caution">
    <text evidence="3">The sequence shown here is derived from an EMBL/GenBank/DDBJ whole genome shotgun (WGS) entry which is preliminary data.</text>
</comment>
<feature type="compositionally biased region" description="Basic residues" evidence="1">
    <location>
        <begin position="60"/>
        <end position="77"/>
    </location>
</feature>
<dbReference type="PANTHER" id="PTHR46211:SF1">
    <property type="entry name" value="GLYCEROPHOSPHODIESTER PHOSPHODIESTERASE, CYTOPLASMIC"/>
    <property type="match status" value="1"/>
</dbReference>
<dbReference type="OrthoDB" id="3268277at2"/>
<reference evidence="3 4" key="1">
    <citation type="submission" date="2019-05" db="EMBL/GenBank/DDBJ databases">
        <title>Nakamurella sp. N5BH11, whole genome shotgun sequence.</title>
        <authorList>
            <person name="Tuo L."/>
        </authorList>
    </citation>
    <scope>NUCLEOTIDE SEQUENCE [LARGE SCALE GENOMIC DNA]</scope>
    <source>
        <strain evidence="3 4">N5BH11</strain>
    </source>
</reference>
<dbReference type="GO" id="GO:0006629">
    <property type="term" value="P:lipid metabolic process"/>
    <property type="evidence" value="ECO:0007669"/>
    <property type="project" value="InterPro"/>
</dbReference>
<dbReference type="InterPro" id="IPR017946">
    <property type="entry name" value="PLC-like_Pdiesterase_TIM-brl"/>
</dbReference>
<organism evidence="3 4">
    <name type="scientific">Nakamurella flava</name>
    <dbReference type="NCBI Taxonomy" id="2576308"/>
    <lineage>
        <taxon>Bacteria</taxon>
        <taxon>Bacillati</taxon>
        <taxon>Actinomycetota</taxon>
        <taxon>Actinomycetes</taxon>
        <taxon>Nakamurellales</taxon>
        <taxon>Nakamurellaceae</taxon>
        <taxon>Nakamurella</taxon>
    </lineage>
</organism>
<accession>A0A4U6QGH9</accession>
<feature type="domain" description="GP-PDE" evidence="2">
    <location>
        <begin position="124"/>
        <end position="362"/>
    </location>
</feature>
<feature type="compositionally biased region" description="Basic residues" evidence="1">
    <location>
        <begin position="27"/>
        <end position="38"/>
    </location>
</feature>
<protein>
    <recommendedName>
        <fullName evidence="2">GP-PDE domain-containing protein</fullName>
    </recommendedName>
</protein>
<dbReference type="AlphaFoldDB" id="A0A4U6QGH9"/>
<feature type="region of interest" description="Disordered" evidence="1">
    <location>
        <begin position="1"/>
        <end position="94"/>
    </location>
</feature>
<feature type="compositionally biased region" description="Basic and acidic residues" evidence="1">
    <location>
        <begin position="12"/>
        <end position="26"/>
    </location>
</feature>
<dbReference type="Proteomes" id="UP000306985">
    <property type="component" value="Unassembled WGS sequence"/>
</dbReference>
<dbReference type="InterPro" id="IPR030395">
    <property type="entry name" value="GP_PDE_dom"/>
</dbReference>